<keyword evidence="5" id="KW-1185">Reference proteome</keyword>
<feature type="compositionally biased region" description="Low complexity" evidence="2">
    <location>
        <begin position="295"/>
        <end position="314"/>
    </location>
</feature>
<feature type="domain" description="Ricin B lectin" evidence="3">
    <location>
        <begin position="374"/>
        <end position="517"/>
    </location>
</feature>
<dbReference type="Proteomes" id="UP001180754">
    <property type="component" value="Unassembled WGS sequence"/>
</dbReference>
<evidence type="ECO:0000256" key="1">
    <source>
        <dbReference type="SAM" id="Coils"/>
    </source>
</evidence>
<evidence type="ECO:0000313" key="4">
    <source>
        <dbReference type="EMBL" id="MDT0543985.1"/>
    </source>
</evidence>
<dbReference type="SUPFAM" id="SSF50370">
    <property type="entry name" value="Ricin B-like lectins"/>
    <property type="match status" value="1"/>
</dbReference>
<accession>A0ABU2XFW4</accession>
<feature type="compositionally biased region" description="Low complexity" evidence="2">
    <location>
        <begin position="248"/>
        <end position="260"/>
    </location>
</feature>
<feature type="region of interest" description="Disordered" evidence="2">
    <location>
        <begin position="227"/>
        <end position="268"/>
    </location>
</feature>
<dbReference type="EMBL" id="JAVRFD010000006">
    <property type="protein sequence ID" value="MDT0543985.1"/>
    <property type="molecule type" value="Genomic_DNA"/>
</dbReference>
<comment type="caution">
    <text evidence="4">The sequence shown here is derived from an EMBL/GenBank/DDBJ whole genome shotgun (WGS) entry which is preliminary data.</text>
</comment>
<feature type="coiled-coil region" evidence="1">
    <location>
        <begin position="145"/>
        <end position="179"/>
    </location>
</feature>
<dbReference type="PROSITE" id="PS50231">
    <property type="entry name" value="RICIN_B_LECTIN"/>
    <property type="match status" value="1"/>
</dbReference>
<dbReference type="CDD" id="cd00161">
    <property type="entry name" value="beta-trefoil_Ricin-like"/>
    <property type="match status" value="1"/>
</dbReference>
<dbReference type="InterPro" id="IPR035992">
    <property type="entry name" value="Ricin_B-like_lectins"/>
</dbReference>
<evidence type="ECO:0000256" key="2">
    <source>
        <dbReference type="SAM" id="MobiDB-lite"/>
    </source>
</evidence>
<reference evidence="4" key="1">
    <citation type="submission" date="2024-05" db="EMBL/GenBank/DDBJ databases">
        <title>30 novel species of actinomycetes from the DSMZ collection.</title>
        <authorList>
            <person name="Nouioui I."/>
        </authorList>
    </citation>
    <scope>NUCLEOTIDE SEQUENCE</scope>
    <source>
        <strain evidence="4">DSM 41529</strain>
    </source>
</reference>
<proteinExistence type="predicted"/>
<dbReference type="InterPro" id="IPR000772">
    <property type="entry name" value="Ricin_B_lectin"/>
</dbReference>
<evidence type="ECO:0000259" key="3">
    <source>
        <dbReference type="SMART" id="SM00458"/>
    </source>
</evidence>
<evidence type="ECO:0000313" key="5">
    <source>
        <dbReference type="Proteomes" id="UP001180754"/>
    </source>
</evidence>
<feature type="region of interest" description="Disordered" evidence="2">
    <location>
        <begin position="294"/>
        <end position="376"/>
    </location>
</feature>
<organism evidence="4 5">
    <name type="scientific">Streptomyces lonegramiae</name>
    <dbReference type="NCBI Taxonomy" id="3075524"/>
    <lineage>
        <taxon>Bacteria</taxon>
        <taxon>Bacillati</taxon>
        <taxon>Actinomycetota</taxon>
        <taxon>Actinomycetes</taxon>
        <taxon>Kitasatosporales</taxon>
        <taxon>Streptomycetaceae</taxon>
        <taxon>Streptomyces</taxon>
    </lineage>
</organism>
<keyword evidence="1" id="KW-0175">Coiled coil</keyword>
<dbReference type="Pfam" id="PF14200">
    <property type="entry name" value="RicinB_lectin_2"/>
    <property type="match status" value="1"/>
</dbReference>
<dbReference type="Gene3D" id="2.80.10.50">
    <property type="match status" value="1"/>
</dbReference>
<gene>
    <name evidence="4" type="ORF">RND15_14920</name>
</gene>
<name>A0ABU2XFW4_9ACTN</name>
<dbReference type="RefSeq" id="WP_311724397.1">
    <property type="nucleotide sequence ID" value="NZ_JAVRFD010000006.1"/>
</dbReference>
<sequence>MTSTLRAGLFSIKIVHLRRRSAADIGGLSADKGGFMGRSGRPFEGLRGESEHINALAGMLCRLTEGLTLRELAERYPQGGGKTLWGQYRSGERPVPAHILHEVINRQVPDARTRQQQHEEAKRLYELVAQKQQRQAPVSKTQQAVEKAVQARTQAETDLAEAEERIRSLVEVIHRLERGKTQDPTADSDAGDELRQARESLTIAEEAKSDALQARNAALEDQEKYLHSDAGPRAPQQASSGADRPPAGVGSPATGSTGSTGDRRDRFRRWRTPAQWGALAALLAGMWFVTDSQNTATSGAPPTTSATPTITTPHSPTPGPSARSSDPFTGPSGGTSRPAHTATPSKPQTPSAPSATPSPGKKPRARADAPPLPKGLFRLTNADSHLCLSVPPENTTPSAGLIQTGCGASPEQFWKLSVEDSGSAGTTYSIRNQHSDLCLSVDAASKENDAIITHYLCGDDEQDLFPDQLWSFRYDTSRHAWKLISRNSGKCVALPTTSGDEEQVLQEECGGDSWTLWRT</sequence>
<dbReference type="SMART" id="SM00458">
    <property type="entry name" value="RICIN"/>
    <property type="match status" value="1"/>
</dbReference>
<protein>
    <submittedName>
        <fullName evidence="4">RICIN domain-containing protein</fullName>
    </submittedName>
</protein>
<feature type="compositionally biased region" description="Low complexity" evidence="2">
    <location>
        <begin position="341"/>
        <end position="359"/>
    </location>
</feature>